<gene>
    <name evidence="1" type="ORF">EVG15_04995</name>
</gene>
<proteinExistence type="predicted"/>
<comment type="caution">
    <text evidence="1">The sequence shown here is derived from an EMBL/GenBank/DDBJ whole genome shotgun (WGS) entry which is preliminary data.</text>
</comment>
<organism evidence="1 2">
    <name type="scientific">Candidatus Acididesulfobacter diazotrophicus</name>
    <dbReference type="NCBI Taxonomy" id="2597226"/>
    <lineage>
        <taxon>Bacteria</taxon>
        <taxon>Deltaproteobacteria</taxon>
        <taxon>Candidatus Acidulodesulfobacterales</taxon>
        <taxon>Candidatus Acididesulfobacter</taxon>
    </lineage>
</organism>
<dbReference type="Proteomes" id="UP000319296">
    <property type="component" value="Unassembled WGS sequence"/>
</dbReference>
<dbReference type="AlphaFoldDB" id="A0A519BN79"/>
<evidence type="ECO:0000313" key="1">
    <source>
        <dbReference type="EMBL" id="RZD18734.1"/>
    </source>
</evidence>
<dbReference type="EMBL" id="SGBB01000006">
    <property type="protein sequence ID" value="RZD18734.1"/>
    <property type="molecule type" value="Genomic_DNA"/>
</dbReference>
<evidence type="ECO:0000313" key="2">
    <source>
        <dbReference type="Proteomes" id="UP000319296"/>
    </source>
</evidence>
<sequence>MKIPKLLLALFIVAGFVCFGGITKASAHSYIFISMLSKIPGKKIAADYGTEFVHLGAITVHTYNGTKRYIKYVKYSGYNKALNVINSSTPSGANACINLRLSYGNVACEYVKLIKK</sequence>
<name>A0A519BN79_9DELT</name>
<accession>A0A519BN79</accession>
<reference evidence="1 2" key="1">
    <citation type="journal article" date="2019" name="ISME J.">
        <title>Insights into ecological role of a new deltaproteobacterial order Candidatus Acidulodesulfobacterales by metagenomics and metatranscriptomics.</title>
        <authorList>
            <person name="Tan S."/>
            <person name="Liu J."/>
            <person name="Fang Y."/>
            <person name="Hedlund B.P."/>
            <person name="Lian Z.H."/>
            <person name="Huang L.Y."/>
            <person name="Li J.T."/>
            <person name="Huang L.N."/>
            <person name="Li W.J."/>
            <person name="Jiang H.C."/>
            <person name="Dong H.L."/>
            <person name="Shu W.S."/>
        </authorList>
    </citation>
    <scope>NUCLEOTIDE SEQUENCE [LARGE SCALE GENOMIC DNA]</scope>
    <source>
        <strain evidence="1">AP1</strain>
    </source>
</reference>
<protein>
    <submittedName>
        <fullName evidence="1">Uncharacterized protein</fullName>
    </submittedName>
</protein>